<reference evidence="14 15" key="1">
    <citation type="journal article" date="2017" name="Int. J. Syst. Evol. Microbiol.">
        <title>Roseitalea porphyridii gen. nov., sp. nov., isolated from a red alga, and reclassification of Hoeflea suaedae Chung et al. 2013 as Pseudohoeflea suaedae gen. nov., comb. nov.</title>
        <authorList>
            <person name="Hyeon J.W."/>
            <person name="Jeong S.E."/>
            <person name="Baek K."/>
            <person name="Jeon C.O."/>
        </authorList>
    </citation>
    <scope>NUCLEOTIDE SEQUENCE [LARGE SCALE GENOMIC DNA]</scope>
    <source>
        <strain evidence="14 15">MA7-20</strain>
    </source>
</reference>
<dbReference type="CDD" id="cd03512">
    <property type="entry name" value="Alkane-hydroxylase"/>
    <property type="match status" value="1"/>
</dbReference>
<dbReference type="AlphaFoldDB" id="A0A4P6UV46"/>
<dbReference type="InterPro" id="IPR005804">
    <property type="entry name" value="FA_desaturase_dom"/>
</dbReference>
<keyword evidence="11 12" id="KW-0472">Membrane</keyword>
<evidence type="ECO:0000256" key="1">
    <source>
        <dbReference type="ARBA" id="ARBA00004429"/>
    </source>
</evidence>
<keyword evidence="6" id="KW-0479">Metal-binding</keyword>
<keyword evidence="15" id="KW-1185">Reference proteome</keyword>
<keyword evidence="4" id="KW-0997">Cell inner membrane</keyword>
<dbReference type="OrthoDB" id="4759734at2"/>
<keyword evidence="9" id="KW-0408">Iron</keyword>
<feature type="transmembrane region" description="Helical" evidence="12">
    <location>
        <begin position="59"/>
        <end position="82"/>
    </location>
</feature>
<keyword evidence="10 14" id="KW-0503">Monooxygenase</keyword>
<evidence type="ECO:0000256" key="11">
    <source>
        <dbReference type="ARBA" id="ARBA00023136"/>
    </source>
</evidence>
<evidence type="ECO:0000256" key="7">
    <source>
        <dbReference type="ARBA" id="ARBA00022989"/>
    </source>
</evidence>
<dbReference type="RefSeq" id="WP_131614832.1">
    <property type="nucleotide sequence ID" value="NZ_CP036532.1"/>
</dbReference>
<evidence type="ECO:0000256" key="10">
    <source>
        <dbReference type="ARBA" id="ARBA00023033"/>
    </source>
</evidence>
<dbReference type="GO" id="GO:0046872">
    <property type="term" value="F:metal ion binding"/>
    <property type="evidence" value="ECO:0007669"/>
    <property type="project" value="UniProtKB-KW"/>
</dbReference>
<keyword evidence="8" id="KW-0560">Oxidoreductase</keyword>
<evidence type="ECO:0000256" key="6">
    <source>
        <dbReference type="ARBA" id="ARBA00022723"/>
    </source>
</evidence>
<accession>A0A4P6UV46</accession>
<evidence type="ECO:0000256" key="4">
    <source>
        <dbReference type="ARBA" id="ARBA00022519"/>
    </source>
</evidence>
<protein>
    <submittedName>
        <fullName evidence="14">Alkane 1-monooxygenase</fullName>
    </submittedName>
</protein>
<dbReference type="Proteomes" id="UP000293719">
    <property type="component" value="Chromosome"/>
</dbReference>
<evidence type="ECO:0000256" key="3">
    <source>
        <dbReference type="ARBA" id="ARBA00022475"/>
    </source>
</evidence>
<comment type="subcellular location">
    <subcellularLocation>
        <location evidence="1">Cell inner membrane</location>
        <topology evidence="1">Multi-pass membrane protein</topology>
    </subcellularLocation>
</comment>
<dbReference type="EMBL" id="CP036532">
    <property type="protein sequence ID" value="QBK29127.1"/>
    <property type="molecule type" value="Genomic_DNA"/>
</dbReference>
<dbReference type="InterPro" id="IPR033885">
    <property type="entry name" value="AlkB/XylM"/>
</dbReference>
<dbReference type="Pfam" id="PF00487">
    <property type="entry name" value="FA_desaturase"/>
    <property type="match status" value="1"/>
</dbReference>
<evidence type="ECO:0000256" key="2">
    <source>
        <dbReference type="ARBA" id="ARBA00010823"/>
    </source>
</evidence>
<feature type="domain" description="Fatty acid desaturase" evidence="13">
    <location>
        <begin position="108"/>
        <end position="310"/>
    </location>
</feature>
<organism evidence="14 15">
    <name type="scientific">Roseitalea porphyridii</name>
    <dbReference type="NCBI Taxonomy" id="1852022"/>
    <lineage>
        <taxon>Bacteria</taxon>
        <taxon>Pseudomonadati</taxon>
        <taxon>Pseudomonadota</taxon>
        <taxon>Alphaproteobacteria</taxon>
        <taxon>Hyphomicrobiales</taxon>
        <taxon>Ahrensiaceae</taxon>
        <taxon>Roseitalea</taxon>
    </lineage>
</organism>
<proteinExistence type="inferred from homology"/>
<sequence>MYLIRFALLPVLGLIYLSGFLVGGHWLSASLIIVVILATLVEESVPDDRSSPEGVPERIAFVLPMLHLPVLAIATGLAAYYLSDWRFLGETINAARARTDAVQMFGMIFSLGFYYGVAGINIGHELIHRRDRASILTGRWLLSFALDPGFVVEHIHNHHRHVGTPADPATAPRGMGFWRFLWRMLTVGNLSAWTIETKLLARKGKPALDPSNRLLTGLAMSAVWLGLFAAAAGWRGVAIYLGAALVGKTYLEVINYIEHYGIVRVPGTTVEPRHSWNSNRRISSWILFNLPRHSHHHIAPLQPYWGLKPLPDAPSLPHGYFVMSLCAFVPPLFRRVMARPLDGWDRDHASANERALIAPAA</sequence>
<dbReference type="GO" id="GO:0006629">
    <property type="term" value="P:lipid metabolic process"/>
    <property type="evidence" value="ECO:0007669"/>
    <property type="project" value="InterPro"/>
</dbReference>
<evidence type="ECO:0000313" key="14">
    <source>
        <dbReference type="EMBL" id="QBK29127.1"/>
    </source>
</evidence>
<dbReference type="GO" id="GO:0005886">
    <property type="term" value="C:plasma membrane"/>
    <property type="evidence" value="ECO:0007669"/>
    <property type="project" value="UniProtKB-SubCell"/>
</dbReference>
<dbReference type="PANTHER" id="PTHR38674:SF1">
    <property type="entry name" value="ALKANE 1-MONOOXYGENASE 1"/>
    <property type="match status" value="1"/>
</dbReference>
<evidence type="ECO:0000259" key="13">
    <source>
        <dbReference type="Pfam" id="PF00487"/>
    </source>
</evidence>
<feature type="transmembrane region" description="Helical" evidence="12">
    <location>
        <begin position="6"/>
        <end position="38"/>
    </location>
</feature>
<dbReference type="PANTHER" id="PTHR38674">
    <property type="entry name" value="ALKANE 1-MONOOXYGENASE 1"/>
    <property type="match status" value="1"/>
</dbReference>
<evidence type="ECO:0000256" key="12">
    <source>
        <dbReference type="SAM" id="Phobius"/>
    </source>
</evidence>
<evidence type="ECO:0000256" key="5">
    <source>
        <dbReference type="ARBA" id="ARBA00022692"/>
    </source>
</evidence>
<evidence type="ECO:0000256" key="9">
    <source>
        <dbReference type="ARBA" id="ARBA00023004"/>
    </source>
</evidence>
<keyword evidence="7 12" id="KW-1133">Transmembrane helix</keyword>
<evidence type="ECO:0000313" key="15">
    <source>
        <dbReference type="Proteomes" id="UP000293719"/>
    </source>
</evidence>
<gene>
    <name evidence="14" type="ORF">E0E05_00090</name>
</gene>
<dbReference type="GO" id="GO:0004497">
    <property type="term" value="F:monooxygenase activity"/>
    <property type="evidence" value="ECO:0007669"/>
    <property type="project" value="UniProtKB-KW"/>
</dbReference>
<dbReference type="KEGG" id="rpod:E0E05_00090"/>
<evidence type="ECO:0000256" key="8">
    <source>
        <dbReference type="ARBA" id="ARBA00023002"/>
    </source>
</evidence>
<comment type="similarity">
    <text evidence="2">Belongs to the fatty acid desaturase type 1 family. AlkB subfamily.</text>
</comment>
<keyword evidence="5 12" id="KW-0812">Transmembrane</keyword>
<keyword evidence="3" id="KW-1003">Cell membrane</keyword>
<dbReference type="GeneID" id="90765677"/>
<feature type="transmembrane region" description="Helical" evidence="12">
    <location>
        <begin position="214"/>
        <end position="234"/>
    </location>
</feature>
<feature type="transmembrane region" description="Helical" evidence="12">
    <location>
        <begin position="102"/>
        <end position="122"/>
    </location>
</feature>
<name>A0A4P6UV46_9HYPH</name>